<protein>
    <recommendedName>
        <fullName evidence="1">NAD-dependent epimerase/dehydratase domain-containing protein</fullName>
    </recommendedName>
</protein>
<dbReference type="InterPro" id="IPR001509">
    <property type="entry name" value="Epimerase_deHydtase"/>
</dbReference>
<dbReference type="InterPro" id="IPR050177">
    <property type="entry name" value="Lipid_A_modif_metabolic_enz"/>
</dbReference>
<dbReference type="Gene3D" id="3.40.50.720">
    <property type="entry name" value="NAD(P)-binding Rossmann-like Domain"/>
    <property type="match status" value="1"/>
</dbReference>
<dbReference type="PANTHER" id="PTHR43245">
    <property type="entry name" value="BIFUNCTIONAL POLYMYXIN RESISTANCE PROTEIN ARNA"/>
    <property type="match status" value="1"/>
</dbReference>
<dbReference type="SUPFAM" id="SSF51735">
    <property type="entry name" value="NAD(P)-binding Rossmann-fold domains"/>
    <property type="match status" value="1"/>
</dbReference>
<evidence type="ECO:0000259" key="1">
    <source>
        <dbReference type="Pfam" id="PF01370"/>
    </source>
</evidence>
<dbReference type="InterPro" id="IPR036291">
    <property type="entry name" value="NAD(P)-bd_dom_sf"/>
</dbReference>
<accession>A0A6C0JCQ1</accession>
<dbReference type="Pfam" id="PF01370">
    <property type="entry name" value="Epimerase"/>
    <property type="match status" value="1"/>
</dbReference>
<proteinExistence type="predicted"/>
<dbReference type="EMBL" id="MN740384">
    <property type="protein sequence ID" value="QHU03625.1"/>
    <property type="molecule type" value="Genomic_DNA"/>
</dbReference>
<dbReference type="AlphaFoldDB" id="A0A6C0JCQ1"/>
<feature type="domain" description="NAD-dependent epimerase/dehydratase" evidence="1">
    <location>
        <begin position="4"/>
        <end position="135"/>
    </location>
</feature>
<reference evidence="2" key="1">
    <citation type="journal article" date="2020" name="Nature">
        <title>Giant virus diversity and host interactions through global metagenomics.</title>
        <authorList>
            <person name="Schulz F."/>
            <person name="Roux S."/>
            <person name="Paez-Espino D."/>
            <person name="Jungbluth S."/>
            <person name="Walsh D.A."/>
            <person name="Denef V.J."/>
            <person name="McMahon K.D."/>
            <person name="Konstantinidis K.T."/>
            <person name="Eloe-Fadrosh E.A."/>
            <person name="Kyrpides N.C."/>
            <person name="Woyke T."/>
        </authorList>
    </citation>
    <scope>NUCLEOTIDE SEQUENCE</scope>
    <source>
        <strain evidence="2">GVMAG-M-3300027206-1</strain>
    </source>
</reference>
<evidence type="ECO:0000313" key="2">
    <source>
        <dbReference type="EMBL" id="QHU03625.1"/>
    </source>
</evidence>
<name>A0A6C0JCQ1_9ZZZZ</name>
<sequence length="226" mass="26257">MKKVCVLGANGFIGKNLMRNTDWVGVTRKDLDLTNQLEVQEYFKTHKYDVVIHCAVVGGSRLRVDDGDVIYKNLLMFENVVRVFKGKLIYFSSGAALRGTPPTDPYGLSKWLIDRRIENIPNAYSLRIWGCYGPDELPSRFSAVCKNKGHIVIERDRYFDFVDVEYVKKIVHTYVIGDCTDKEFNLVYPEKLLLSQWAERFGATYEIKDISEYDEPYYFVNPYKED</sequence>
<organism evidence="2">
    <name type="scientific">viral metagenome</name>
    <dbReference type="NCBI Taxonomy" id="1070528"/>
    <lineage>
        <taxon>unclassified sequences</taxon>
        <taxon>metagenomes</taxon>
        <taxon>organismal metagenomes</taxon>
    </lineage>
</organism>